<reference evidence="2" key="2">
    <citation type="submission" date="2015-01" db="EMBL/GenBank/DDBJ databases">
        <title>Evolutionary Origins and Diversification of the Mycorrhizal Mutualists.</title>
        <authorList>
            <consortium name="DOE Joint Genome Institute"/>
            <consortium name="Mycorrhizal Genomics Consortium"/>
            <person name="Kohler A."/>
            <person name="Kuo A."/>
            <person name="Nagy L.G."/>
            <person name="Floudas D."/>
            <person name="Copeland A."/>
            <person name="Barry K.W."/>
            <person name="Cichocki N."/>
            <person name="Veneault-Fourrey C."/>
            <person name="LaButti K."/>
            <person name="Lindquist E.A."/>
            <person name="Lipzen A."/>
            <person name="Lundell T."/>
            <person name="Morin E."/>
            <person name="Murat C."/>
            <person name="Riley R."/>
            <person name="Ohm R."/>
            <person name="Sun H."/>
            <person name="Tunlid A."/>
            <person name="Henrissat B."/>
            <person name="Grigoriev I.V."/>
            <person name="Hibbett D.S."/>
            <person name="Martin F."/>
        </authorList>
    </citation>
    <scope>NUCLEOTIDE SEQUENCE [LARGE SCALE GENOMIC DNA]</scope>
    <source>
        <strain evidence="2">UH-Slu-Lm8-n1</strain>
    </source>
</reference>
<gene>
    <name evidence="1" type="ORF">CY34DRAFT_277214</name>
</gene>
<reference evidence="1 2" key="1">
    <citation type="submission" date="2014-04" db="EMBL/GenBank/DDBJ databases">
        <authorList>
            <consortium name="DOE Joint Genome Institute"/>
            <person name="Kuo A."/>
            <person name="Ruytinx J."/>
            <person name="Rineau F."/>
            <person name="Colpaert J."/>
            <person name="Kohler A."/>
            <person name="Nagy L.G."/>
            <person name="Floudas D."/>
            <person name="Copeland A."/>
            <person name="Barry K.W."/>
            <person name="Cichocki N."/>
            <person name="Veneault-Fourrey C."/>
            <person name="LaButti K."/>
            <person name="Lindquist E.A."/>
            <person name="Lipzen A."/>
            <person name="Lundell T."/>
            <person name="Morin E."/>
            <person name="Murat C."/>
            <person name="Sun H."/>
            <person name="Tunlid A."/>
            <person name="Henrissat B."/>
            <person name="Grigoriev I.V."/>
            <person name="Hibbett D.S."/>
            <person name="Martin F."/>
            <person name="Nordberg H.P."/>
            <person name="Cantor M.N."/>
            <person name="Hua S.X."/>
        </authorList>
    </citation>
    <scope>NUCLEOTIDE SEQUENCE [LARGE SCALE GENOMIC DNA]</scope>
    <source>
        <strain evidence="1 2">UH-Slu-Lm8-n1</strain>
    </source>
</reference>
<dbReference type="InParanoid" id="A0A0D0B945"/>
<evidence type="ECO:0000313" key="1">
    <source>
        <dbReference type="EMBL" id="KIK40243.1"/>
    </source>
</evidence>
<dbReference type="EMBL" id="KN835310">
    <property type="protein sequence ID" value="KIK40243.1"/>
    <property type="molecule type" value="Genomic_DNA"/>
</dbReference>
<protein>
    <submittedName>
        <fullName evidence="1">Uncharacterized protein</fullName>
    </submittedName>
</protein>
<dbReference type="HOGENOM" id="CLU_1225482_0_0_1"/>
<dbReference type="AlphaFoldDB" id="A0A0D0B945"/>
<dbReference type="Proteomes" id="UP000054485">
    <property type="component" value="Unassembled WGS sequence"/>
</dbReference>
<dbReference type="OrthoDB" id="2676114at2759"/>
<evidence type="ECO:0000313" key="2">
    <source>
        <dbReference type="Proteomes" id="UP000054485"/>
    </source>
</evidence>
<sequence>MKIYSRARLSEQTDPSVSLAALRKVLPFTFAAAKVSRRPAQVWDRHQFGWKGNSPSSEDLDWLVECLDYISNDHETSYDILLLLGSMGVSCSPAKQHLFVERLIACMDSNMPVHLRHAALRAAHNARQQMASIDAIEDAQLRDTILTKLSPAILSVVCPRQSTTPVGDMSNSFFEYYDRDLCYVQLIFALAKNSNWHPHLSGDHHIDRCISMIAECCESSLEHPFT</sequence>
<organism evidence="1 2">
    <name type="scientific">Suillus luteus UH-Slu-Lm8-n1</name>
    <dbReference type="NCBI Taxonomy" id="930992"/>
    <lineage>
        <taxon>Eukaryota</taxon>
        <taxon>Fungi</taxon>
        <taxon>Dikarya</taxon>
        <taxon>Basidiomycota</taxon>
        <taxon>Agaricomycotina</taxon>
        <taxon>Agaricomycetes</taxon>
        <taxon>Agaricomycetidae</taxon>
        <taxon>Boletales</taxon>
        <taxon>Suillineae</taxon>
        <taxon>Suillaceae</taxon>
        <taxon>Suillus</taxon>
    </lineage>
</organism>
<keyword evidence="2" id="KW-1185">Reference proteome</keyword>
<name>A0A0D0B945_9AGAM</name>
<accession>A0A0D0B945</accession>
<proteinExistence type="predicted"/>